<evidence type="ECO:0000256" key="1">
    <source>
        <dbReference type="SAM" id="MobiDB-lite"/>
    </source>
</evidence>
<evidence type="ECO:0000313" key="4">
    <source>
        <dbReference type="EMBL" id="SVP93859.1"/>
    </source>
</evidence>
<dbReference type="EMBL" id="UIVT01000003">
    <property type="protein sequence ID" value="SVP93859.1"/>
    <property type="molecule type" value="Genomic_DNA"/>
</dbReference>
<accession>A0A3B0MTP3</accession>
<protein>
    <submittedName>
        <fullName evidence="3">Uncharacterized protein</fullName>
    </submittedName>
</protein>
<evidence type="ECO:0000256" key="2">
    <source>
        <dbReference type="SAM" id="Phobius"/>
    </source>
</evidence>
<evidence type="ECO:0000313" key="3">
    <source>
        <dbReference type="EMBL" id="SVP93055.1"/>
    </source>
</evidence>
<feature type="region of interest" description="Disordered" evidence="1">
    <location>
        <begin position="1"/>
        <end position="26"/>
    </location>
</feature>
<feature type="compositionally biased region" description="Polar residues" evidence="1">
    <location>
        <begin position="1"/>
        <end position="12"/>
    </location>
</feature>
<gene>
    <name evidence="4" type="ORF">TAT_000285400</name>
    <name evidence="3" type="ORF">TAV_000285500</name>
</gene>
<organism evidence="3">
    <name type="scientific">Theileria annulata</name>
    <dbReference type="NCBI Taxonomy" id="5874"/>
    <lineage>
        <taxon>Eukaryota</taxon>
        <taxon>Sar</taxon>
        <taxon>Alveolata</taxon>
        <taxon>Apicomplexa</taxon>
        <taxon>Aconoidasida</taxon>
        <taxon>Piroplasmida</taxon>
        <taxon>Theileriidae</taxon>
        <taxon>Theileria</taxon>
    </lineage>
</organism>
<keyword evidence="2" id="KW-0472">Membrane</keyword>
<dbReference type="EMBL" id="UIVS01000003">
    <property type="protein sequence ID" value="SVP93055.1"/>
    <property type="molecule type" value="Genomic_DNA"/>
</dbReference>
<dbReference type="AlphaFoldDB" id="A0A3B0MTP3"/>
<sequence length="288" mass="31124">MKVTTTTSNVLKSESPRQEQKSDPGSLVKTYDIDEYMRSLSFLDEGSNDWVDEGGVSNLQLDPEFKDMLKEKFWRTWYHLKHVQAGPFAVYNNPTPIDVNGLFPAQAGDAVVQQNVQPQTGVISPGAMGTEGALIAAGAMAPGSYLPNQVQVVPGVGPVTVTPQVAPAPVGDKTNHVDELNNSLNTKAIPTDLSVGTSPSSDPNTPPLANVPVVNVIGGKTISAPGVIPSEVMERHPLFDSVNLAPNDYFRINVENVGRSIIVISIVLFLILILVYRIKTKKKTKKKR</sequence>
<proteinExistence type="predicted"/>
<name>A0A3B0MTP3_THEAN</name>
<keyword evidence="2" id="KW-1133">Transmembrane helix</keyword>
<dbReference type="VEuPathDB" id="PiroplasmaDB:TA17960"/>
<feature type="transmembrane region" description="Helical" evidence="2">
    <location>
        <begin position="257"/>
        <end position="278"/>
    </location>
</feature>
<keyword evidence="2" id="KW-0812">Transmembrane</keyword>
<reference evidence="3" key="1">
    <citation type="submission" date="2018-07" db="EMBL/GenBank/DDBJ databases">
        <authorList>
            <person name="Quirk P.G."/>
            <person name="Krulwich T.A."/>
        </authorList>
    </citation>
    <scope>NUCLEOTIDE SEQUENCE</scope>
    <source>
        <strain evidence="3">Anand</strain>
    </source>
</reference>